<evidence type="ECO:0000313" key="1">
    <source>
        <dbReference type="EMBL" id="KKM76527.1"/>
    </source>
</evidence>
<protein>
    <submittedName>
        <fullName evidence="1">Uncharacterized protein</fullName>
    </submittedName>
</protein>
<dbReference type="AlphaFoldDB" id="A0A0F9N4U0"/>
<proteinExistence type="predicted"/>
<accession>A0A0F9N4U0</accession>
<dbReference type="Pfam" id="PF13479">
    <property type="entry name" value="AAA_24"/>
    <property type="match status" value="1"/>
</dbReference>
<organism evidence="1">
    <name type="scientific">marine sediment metagenome</name>
    <dbReference type="NCBI Taxonomy" id="412755"/>
    <lineage>
        <taxon>unclassified sequences</taxon>
        <taxon>metagenomes</taxon>
        <taxon>ecological metagenomes</taxon>
    </lineage>
</organism>
<sequence>MPKRRRPEEGFTFEILSARDVSPHEATSLLVGGPPKTGKSKFLSTMADEGPTLLIATMERESSSWGYQLTNPDTILLEDKLWRPSQDRFEADAYLRFMEIVEWLLDDKEYRVVLLDSGTELGEFAWHESLKGFGVGSPADMEDRDNRFRPYTKIADLMRQALDGLMALKFAKKPKHIGISWHLQPTKDDTVAYDKAAQTHVKKTSADKKAAGSEYLGDYLPTLQGGFRRKIAAMVDGVVYTHVLHERPKRTKGKSLRESVGGSETRPRYVLQVVADEERMASIPGPLPPEKYIDNDWASLKPLLGVYTE</sequence>
<comment type="caution">
    <text evidence="1">The sequence shown here is derived from an EMBL/GenBank/DDBJ whole genome shotgun (WGS) entry which is preliminary data.</text>
</comment>
<gene>
    <name evidence="1" type="ORF">LCGC14_1379200</name>
</gene>
<name>A0A0F9N4U0_9ZZZZ</name>
<dbReference type="EMBL" id="LAZR01008796">
    <property type="protein sequence ID" value="KKM76527.1"/>
    <property type="molecule type" value="Genomic_DNA"/>
</dbReference>
<reference evidence="1" key="1">
    <citation type="journal article" date="2015" name="Nature">
        <title>Complex archaea that bridge the gap between prokaryotes and eukaryotes.</title>
        <authorList>
            <person name="Spang A."/>
            <person name="Saw J.H."/>
            <person name="Jorgensen S.L."/>
            <person name="Zaremba-Niedzwiedzka K."/>
            <person name="Martijn J."/>
            <person name="Lind A.E."/>
            <person name="van Eijk R."/>
            <person name="Schleper C."/>
            <person name="Guy L."/>
            <person name="Ettema T.J."/>
        </authorList>
    </citation>
    <scope>NUCLEOTIDE SEQUENCE</scope>
</reference>